<dbReference type="PANTHER" id="PTHR46281">
    <property type="entry name" value="CYTOCHROME C OXIDASE SUBUNIT 6B"/>
    <property type="match status" value="1"/>
</dbReference>
<dbReference type="PANTHER" id="PTHR46281:SF8">
    <property type="entry name" value="CYTOCHROME C OXIDASE SUBUNIT 12, MITOCHONDRIAL"/>
    <property type="match status" value="1"/>
</dbReference>
<accession>A0A6G1BV15</accession>
<dbReference type="GO" id="GO:0045277">
    <property type="term" value="C:respiratory chain complex IV"/>
    <property type="evidence" value="ECO:0007669"/>
    <property type="project" value="InterPro"/>
</dbReference>
<keyword evidence="2" id="KW-0496">Mitochondrion</keyword>
<keyword evidence="5" id="KW-1185">Reference proteome</keyword>
<dbReference type="GO" id="GO:0005739">
    <property type="term" value="C:mitochondrion"/>
    <property type="evidence" value="ECO:0007669"/>
    <property type="project" value="UniProtKB-SubCell"/>
</dbReference>
<evidence type="ECO:0000313" key="5">
    <source>
        <dbReference type="Proteomes" id="UP000479710"/>
    </source>
</evidence>
<evidence type="ECO:0000313" key="4">
    <source>
        <dbReference type="EMBL" id="KAF0891819.1"/>
    </source>
</evidence>
<dbReference type="InterPro" id="IPR036549">
    <property type="entry name" value="CX6/COA6-like_sf"/>
</dbReference>
<protein>
    <recommendedName>
        <fullName evidence="6">Cytochrome c oxidase subunit 6b</fullName>
    </recommendedName>
</protein>
<gene>
    <name evidence="4" type="ORF">E2562_010999</name>
</gene>
<dbReference type="CDD" id="cd00926">
    <property type="entry name" value="Cyt_c_Oxidase_VIb"/>
    <property type="match status" value="1"/>
</dbReference>
<dbReference type="InterPro" id="IPR003213">
    <property type="entry name" value="Cyt_c_oxidase_su6B"/>
</dbReference>
<evidence type="ECO:0000256" key="2">
    <source>
        <dbReference type="ARBA" id="ARBA00023128"/>
    </source>
</evidence>
<name>A0A6G1BV15_9ORYZ</name>
<proteinExistence type="predicted"/>
<sequence length="199" mass="22420">MAEVRDPLSPDRIFSWVGLSVRMRRRTAATLIEIKTAPADFRFPTTNQTRHCFTRYIEYHRCVNAKGEATVDCEKFAKYYRSLCPAEWAKSCKVKKRRSLDHRENCSKDHAVAGEGTWRTKRFRGVDESSGRIEPLLDQHDASQQRAVGLGVASSNELTSSLTMDEDIIIISQEPPGEPAGTTAMAWRVQELFGLAIAS</sequence>
<dbReference type="PROSITE" id="PS51808">
    <property type="entry name" value="CHCH"/>
    <property type="match status" value="1"/>
</dbReference>
<comment type="caution">
    <text evidence="4">The sequence shown here is derived from an EMBL/GenBank/DDBJ whole genome shotgun (WGS) entry which is preliminary data.</text>
</comment>
<dbReference type="AlphaFoldDB" id="A0A6G1BV15"/>
<dbReference type="OrthoDB" id="1107506at2759"/>
<evidence type="ECO:0000256" key="3">
    <source>
        <dbReference type="ARBA" id="ARBA00023157"/>
    </source>
</evidence>
<dbReference type="Gene3D" id="1.10.10.140">
    <property type="entry name" value="Cytochrome c oxidase, subunit VIb"/>
    <property type="match status" value="1"/>
</dbReference>
<dbReference type="Proteomes" id="UP000479710">
    <property type="component" value="Unassembled WGS sequence"/>
</dbReference>
<dbReference type="EMBL" id="SPHZ02000011">
    <property type="protein sequence ID" value="KAF0891819.1"/>
    <property type="molecule type" value="Genomic_DNA"/>
</dbReference>
<keyword evidence="3" id="KW-1015">Disulfide bond</keyword>
<comment type="subcellular location">
    <subcellularLocation>
        <location evidence="1">Mitochondrion</location>
    </subcellularLocation>
</comment>
<dbReference type="Pfam" id="PF02297">
    <property type="entry name" value="COX6B"/>
    <property type="match status" value="1"/>
</dbReference>
<reference evidence="4 5" key="1">
    <citation type="submission" date="2019-11" db="EMBL/GenBank/DDBJ databases">
        <title>Whole genome sequence of Oryza granulata.</title>
        <authorList>
            <person name="Li W."/>
        </authorList>
    </citation>
    <scope>NUCLEOTIDE SEQUENCE [LARGE SCALE GENOMIC DNA]</scope>
    <source>
        <strain evidence="5">cv. Menghai</strain>
        <tissue evidence="4">Leaf</tissue>
    </source>
</reference>
<organism evidence="4 5">
    <name type="scientific">Oryza meyeriana var. granulata</name>
    <dbReference type="NCBI Taxonomy" id="110450"/>
    <lineage>
        <taxon>Eukaryota</taxon>
        <taxon>Viridiplantae</taxon>
        <taxon>Streptophyta</taxon>
        <taxon>Embryophyta</taxon>
        <taxon>Tracheophyta</taxon>
        <taxon>Spermatophyta</taxon>
        <taxon>Magnoliopsida</taxon>
        <taxon>Liliopsida</taxon>
        <taxon>Poales</taxon>
        <taxon>Poaceae</taxon>
        <taxon>BOP clade</taxon>
        <taxon>Oryzoideae</taxon>
        <taxon>Oryzeae</taxon>
        <taxon>Oryzinae</taxon>
        <taxon>Oryza</taxon>
        <taxon>Oryza meyeriana</taxon>
    </lineage>
</organism>
<dbReference type="InterPro" id="IPR048280">
    <property type="entry name" value="COX6B-like"/>
</dbReference>
<dbReference type="SUPFAM" id="SSF47694">
    <property type="entry name" value="Cytochrome c oxidase subunit h"/>
    <property type="match status" value="1"/>
</dbReference>
<evidence type="ECO:0000256" key="1">
    <source>
        <dbReference type="ARBA" id="ARBA00004173"/>
    </source>
</evidence>
<evidence type="ECO:0008006" key="6">
    <source>
        <dbReference type="Google" id="ProtNLM"/>
    </source>
</evidence>